<feature type="signal peptide" evidence="1">
    <location>
        <begin position="1"/>
        <end position="19"/>
    </location>
</feature>
<reference evidence="2 3" key="2">
    <citation type="journal article" date="2008" name="Nature">
        <title>The Phaeodactylum genome reveals the evolutionary history of diatom genomes.</title>
        <authorList>
            <person name="Bowler C."/>
            <person name="Allen A.E."/>
            <person name="Badger J.H."/>
            <person name="Grimwood J."/>
            <person name="Jabbari K."/>
            <person name="Kuo A."/>
            <person name="Maheswari U."/>
            <person name="Martens C."/>
            <person name="Maumus F."/>
            <person name="Otillar R.P."/>
            <person name="Rayko E."/>
            <person name="Salamov A."/>
            <person name="Vandepoele K."/>
            <person name="Beszteri B."/>
            <person name="Gruber A."/>
            <person name="Heijde M."/>
            <person name="Katinka M."/>
            <person name="Mock T."/>
            <person name="Valentin K."/>
            <person name="Verret F."/>
            <person name="Berges J.A."/>
            <person name="Brownlee C."/>
            <person name="Cadoret J.P."/>
            <person name="Chiovitti A."/>
            <person name="Choi C.J."/>
            <person name="Coesel S."/>
            <person name="De Martino A."/>
            <person name="Detter J.C."/>
            <person name="Durkin C."/>
            <person name="Falciatore A."/>
            <person name="Fournet J."/>
            <person name="Haruta M."/>
            <person name="Huysman M.J."/>
            <person name="Jenkins B.D."/>
            <person name="Jiroutova K."/>
            <person name="Jorgensen R.E."/>
            <person name="Joubert Y."/>
            <person name="Kaplan A."/>
            <person name="Kroger N."/>
            <person name="Kroth P.G."/>
            <person name="La Roche J."/>
            <person name="Lindquist E."/>
            <person name="Lommer M."/>
            <person name="Martin-Jezequel V."/>
            <person name="Lopez P.J."/>
            <person name="Lucas S."/>
            <person name="Mangogna M."/>
            <person name="McGinnis K."/>
            <person name="Medlin L.K."/>
            <person name="Montsant A."/>
            <person name="Oudot-Le Secq M.P."/>
            <person name="Napoli C."/>
            <person name="Obornik M."/>
            <person name="Parker M.S."/>
            <person name="Petit J.L."/>
            <person name="Porcel B.M."/>
            <person name="Poulsen N."/>
            <person name="Robison M."/>
            <person name="Rychlewski L."/>
            <person name="Rynearson T.A."/>
            <person name="Schmutz J."/>
            <person name="Shapiro H."/>
            <person name="Siaut M."/>
            <person name="Stanley M."/>
            <person name="Sussman M.R."/>
            <person name="Taylor A.R."/>
            <person name="Vardi A."/>
            <person name="von Dassow P."/>
            <person name="Vyverman W."/>
            <person name="Willis A."/>
            <person name="Wyrwicz L.S."/>
            <person name="Rokhsar D.S."/>
            <person name="Weissenbach J."/>
            <person name="Armbrust E.V."/>
            <person name="Green B.R."/>
            <person name="Van de Peer Y."/>
            <person name="Grigoriev I.V."/>
        </authorList>
    </citation>
    <scope>NUCLEOTIDE SEQUENCE [LARGE SCALE GENOMIC DNA]</scope>
    <source>
        <strain evidence="2 3">CCMP1335</strain>
    </source>
</reference>
<dbReference type="GO" id="GO:0042744">
    <property type="term" value="P:hydrogen peroxide catabolic process"/>
    <property type="evidence" value="ECO:0000318"/>
    <property type="project" value="GO_Central"/>
</dbReference>
<dbReference type="KEGG" id="tps:THAPSDRAFT_11178"/>
<dbReference type="EMBL" id="DS999419">
    <property type="protein sequence ID" value="EED86770.1"/>
    <property type="molecule type" value="Genomic_DNA"/>
</dbReference>
<evidence type="ECO:0000313" key="2">
    <source>
        <dbReference type="EMBL" id="EED86770.1"/>
    </source>
</evidence>
<accession>B8LDA2</accession>
<dbReference type="STRING" id="35128.B8LDA2"/>
<keyword evidence="1" id="KW-0732">Signal</keyword>
<evidence type="ECO:0000256" key="1">
    <source>
        <dbReference type="SAM" id="SignalP"/>
    </source>
</evidence>
<dbReference type="HOGENOM" id="CLU_1543155_0_0_1"/>
<dbReference type="eggNOG" id="KOG1752">
    <property type="taxonomic scope" value="Eukaryota"/>
</dbReference>
<dbReference type="GO" id="GO:0005737">
    <property type="term" value="C:cytoplasm"/>
    <property type="evidence" value="ECO:0000318"/>
    <property type="project" value="GO_Central"/>
</dbReference>
<keyword evidence="3" id="KW-1185">Reference proteome</keyword>
<sequence length="174" mass="18387">MKLLRLATIATASLWGAAAIPFVSSVSVGDKLPSVELHSGFPPQKIDLATYTANKSVDALHTKAGIDEIIIYCVNDGAVMSAWANDLGVDNYEAGNDKGRLTFLGDPEGVLTRKLEMEMTHPGPISVGIIGRLNGEVKYVAVSEAEDDPAGDENPEKTLAPAILDAIVGLKDEL</sequence>
<evidence type="ECO:0008006" key="4">
    <source>
        <dbReference type="Google" id="ProtNLM"/>
    </source>
</evidence>
<dbReference type="GeneID" id="7446305"/>
<dbReference type="GO" id="GO:0034599">
    <property type="term" value="P:cellular response to oxidative stress"/>
    <property type="evidence" value="ECO:0000318"/>
    <property type="project" value="GO_Central"/>
</dbReference>
<dbReference type="AlphaFoldDB" id="B8LDA2"/>
<dbReference type="InParanoid" id="B8LDA2"/>
<dbReference type="GO" id="GO:0008379">
    <property type="term" value="F:thioredoxin peroxidase activity"/>
    <property type="evidence" value="ECO:0000318"/>
    <property type="project" value="GO_Central"/>
</dbReference>
<dbReference type="Gene3D" id="3.40.30.10">
    <property type="entry name" value="Glutaredoxin"/>
    <property type="match status" value="1"/>
</dbReference>
<gene>
    <name evidence="2" type="ORF">THAPSDRAFT_11178</name>
</gene>
<evidence type="ECO:0000313" key="3">
    <source>
        <dbReference type="Proteomes" id="UP000001449"/>
    </source>
</evidence>
<reference evidence="2 3" key="1">
    <citation type="journal article" date="2004" name="Science">
        <title>The genome of the diatom Thalassiosira pseudonana: ecology, evolution, and metabolism.</title>
        <authorList>
            <person name="Armbrust E.V."/>
            <person name="Berges J.A."/>
            <person name="Bowler C."/>
            <person name="Green B.R."/>
            <person name="Martinez D."/>
            <person name="Putnam N.H."/>
            <person name="Zhou S."/>
            <person name="Allen A.E."/>
            <person name="Apt K.E."/>
            <person name="Bechner M."/>
            <person name="Brzezinski M.A."/>
            <person name="Chaal B.K."/>
            <person name="Chiovitti A."/>
            <person name="Davis A.K."/>
            <person name="Demarest M.S."/>
            <person name="Detter J.C."/>
            <person name="Glavina T."/>
            <person name="Goodstein D."/>
            <person name="Hadi M.Z."/>
            <person name="Hellsten U."/>
            <person name="Hildebrand M."/>
            <person name="Jenkins B.D."/>
            <person name="Jurka J."/>
            <person name="Kapitonov V.V."/>
            <person name="Kroger N."/>
            <person name="Lau W.W."/>
            <person name="Lane T.W."/>
            <person name="Larimer F.W."/>
            <person name="Lippmeier J.C."/>
            <person name="Lucas S."/>
            <person name="Medina M."/>
            <person name="Montsant A."/>
            <person name="Obornik M."/>
            <person name="Parker M.S."/>
            <person name="Palenik B."/>
            <person name="Pazour G.J."/>
            <person name="Richardson P.M."/>
            <person name="Rynearson T.A."/>
            <person name="Saito M.A."/>
            <person name="Schwartz D.C."/>
            <person name="Thamatrakoln K."/>
            <person name="Valentin K."/>
            <person name="Vardi A."/>
            <person name="Wilkerson F.P."/>
            <person name="Rokhsar D.S."/>
        </authorList>
    </citation>
    <scope>NUCLEOTIDE SEQUENCE [LARGE SCALE GENOMIC DNA]</scope>
    <source>
        <strain evidence="2 3">CCMP1335</strain>
    </source>
</reference>
<dbReference type="RefSeq" id="XP_002297042.1">
    <property type="nucleotide sequence ID" value="XM_002297006.1"/>
</dbReference>
<dbReference type="GO" id="GO:0045454">
    <property type="term" value="P:cell redox homeostasis"/>
    <property type="evidence" value="ECO:0000318"/>
    <property type="project" value="GO_Central"/>
</dbReference>
<organism evidence="2 3">
    <name type="scientific">Thalassiosira pseudonana</name>
    <name type="common">Marine diatom</name>
    <name type="synonym">Cyclotella nana</name>
    <dbReference type="NCBI Taxonomy" id="35128"/>
    <lineage>
        <taxon>Eukaryota</taxon>
        <taxon>Sar</taxon>
        <taxon>Stramenopiles</taxon>
        <taxon>Ochrophyta</taxon>
        <taxon>Bacillariophyta</taxon>
        <taxon>Coscinodiscophyceae</taxon>
        <taxon>Thalassiosirophycidae</taxon>
        <taxon>Thalassiosirales</taxon>
        <taxon>Thalassiosiraceae</taxon>
        <taxon>Thalassiosira</taxon>
    </lineage>
</organism>
<name>B8LDA2_THAPS</name>
<protein>
    <recommendedName>
        <fullName evidence="4">Redoxin domain-containing protein</fullName>
    </recommendedName>
</protein>
<dbReference type="Proteomes" id="UP000001449">
    <property type="component" value="Unassembled WGS sequence"/>
</dbReference>
<feature type="chain" id="PRO_5002877106" description="Redoxin domain-containing protein" evidence="1">
    <location>
        <begin position="20"/>
        <end position="174"/>
    </location>
</feature>
<dbReference type="PaxDb" id="35128-Thaps11178"/>
<dbReference type="OMA" id="SCIDNML"/>
<proteinExistence type="predicted"/>